<dbReference type="InterPro" id="IPR010296">
    <property type="entry name" value="DUF899_thioredox"/>
</dbReference>
<proteinExistence type="predicted"/>
<protein>
    <submittedName>
        <fullName evidence="3">Predicted dithiol-disulfide oxidoreductase</fullName>
    </submittedName>
</protein>
<dbReference type="InterPro" id="IPR037523">
    <property type="entry name" value="VOC_core"/>
</dbReference>
<dbReference type="Pfam" id="PF00903">
    <property type="entry name" value="Glyoxalase"/>
    <property type="match status" value="1"/>
</dbReference>
<dbReference type="InterPro" id="IPR004360">
    <property type="entry name" value="Glyas_Fos-R_dOase_dom"/>
</dbReference>
<organism evidence="3 4">
    <name type="scientific">Bacillus oleivorans</name>
    <dbReference type="NCBI Taxonomy" id="1448271"/>
    <lineage>
        <taxon>Bacteria</taxon>
        <taxon>Bacillati</taxon>
        <taxon>Bacillota</taxon>
        <taxon>Bacilli</taxon>
        <taxon>Bacillales</taxon>
        <taxon>Bacillaceae</taxon>
        <taxon>Bacillus</taxon>
    </lineage>
</organism>
<keyword evidence="1" id="KW-0175">Coiled coil</keyword>
<dbReference type="EMBL" id="OAOP01000008">
    <property type="protein sequence ID" value="SNX74026.1"/>
    <property type="molecule type" value="Genomic_DNA"/>
</dbReference>
<gene>
    <name evidence="3" type="ORF">SAMN05877753_108115</name>
</gene>
<dbReference type="Pfam" id="PF05988">
    <property type="entry name" value="DUF899"/>
    <property type="match status" value="1"/>
</dbReference>
<feature type="coiled-coil region" evidence="1">
    <location>
        <begin position="3"/>
        <end position="30"/>
    </location>
</feature>
<dbReference type="SUPFAM" id="SSF52833">
    <property type="entry name" value="Thioredoxin-like"/>
    <property type="match status" value="1"/>
</dbReference>
<evidence type="ECO:0000313" key="3">
    <source>
        <dbReference type="EMBL" id="SNX74026.1"/>
    </source>
</evidence>
<dbReference type="Proteomes" id="UP000219546">
    <property type="component" value="Unassembled WGS sequence"/>
</dbReference>
<accession>A0A285D3Y6</accession>
<keyword evidence="4" id="KW-1185">Reference proteome</keyword>
<dbReference type="RefSeq" id="WP_097159752.1">
    <property type="nucleotide sequence ID" value="NZ_JBEPMQ010000008.1"/>
</dbReference>
<dbReference type="InterPro" id="IPR029068">
    <property type="entry name" value="Glyas_Bleomycin-R_OHBP_Dase"/>
</dbReference>
<feature type="domain" description="VOC" evidence="2">
    <location>
        <begin position="197"/>
        <end position="304"/>
    </location>
</feature>
<dbReference type="InterPro" id="IPR036249">
    <property type="entry name" value="Thioredoxin-like_sf"/>
</dbReference>
<evidence type="ECO:0000259" key="2">
    <source>
        <dbReference type="PROSITE" id="PS51819"/>
    </source>
</evidence>
<reference evidence="3 4" key="1">
    <citation type="submission" date="2017-08" db="EMBL/GenBank/DDBJ databases">
        <authorList>
            <person name="de Groot N.N."/>
        </authorList>
    </citation>
    <scope>NUCLEOTIDE SEQUENCE [LARGE SCALE GENOMIC DNA]</scope>
    <source>
        <strain evidence="3 4">JC228</strain>
    </source>
</reference>
<dbReference type="Gene3D" id="3.10.180.10">
    <property type="entry name" value="2,3-Dihydroxybiphenyl 1,2-Dioxygenase, domain 1"/>
    <property type="match status" value="1"/>
</dbReference>
<dbReference type="PROSITE" id="PS51819">
    <property type="entry name" value="VOC"/>
    <property type="match status" value="1"/>
</dbReference>
<sequence>MNTVDLEQQIEQLEAEIHEKKIKLAQMRKAKAERPVQNYAFLNPDGDTVYLSDLFCDKNELIVIHNMGKACSYCTMWADGFSSLYHHIARKAAFVLESPDEPSVLGDFAAERRWTFPVVSSHSQTFKEDVGFAKGKQYMPGVSVFRRDQEGRIFQGATAPFGPGDDYCIVWPLFDLLPSGYEDYRPTKDLNDRAPFRLTHNIAVQVQDYEKALAFYQNIIGMAQDRVIANESRLSLGGTNFYIEKAAEQVEPGQVFFELSVSDYQEAKMKLIEAGCKITKVFHEKSEMFQDPYGLKFHLFQGTK</sequence>
<dbReference type="AlphaFoldDB" id="A0A285D3Y6"/>
<dbReference type="SUPFAM" id="SSF54593">
    <property type="entry name" value="Glyoxalase/Bleomycin resistance protein/Dihydroxybiphenyl dioxygenase"/>
    <property type="match status" value="1"/>
</dbReference>
<dbReference type="Gene3D" id="3.40.30.10">
    <property type="entry name" value="Glutaredoxin"/>
    <property type="match status" value="1"/>
</dbReference>
<name>A0A285D3Y6_9BACI</name>
<dbReference type="OrthoDB" id="574359at2"/>
<evidence type="ECO:0000256" key="1">
    <source>
        <dbReference type="SAM" id="Coils"/>
    </source>
</evidence>
<evidence type="ECO:0000313" key="4">
    <source>
        <dbReference type="Proteomes" id="UP000219546"/>
    </source>
</evidence>